<organism evidence="1 2">
    <name type="scientific">Haematococcus lacustris</name>
    <name type="common">Green alga</name>
    <name type="synonym">Haematococcus pluvialis</name>
    <dbReference type="NCBI Taxonomy" id="44745"/>
    <lineage>
        <taxon>Eukaryota</taxon>
        <taxon>Viridiplantae</taxon>
        <taxon>Chlorophyta</taxon>
        <taxon>core chlorophytes</taxon>
        <taxon>Chlorophyceae</taxon>
        <taxon>CS clade</taxon>
        <taxon>Chlamydomonadales</taxon>
        <taxon>Haematococcaceae</taxon>
        <taxon>Haematococcus</taxon>
    </lineage>
</organism>
<protein>
    <submittedName>
        <fullName evidence="1">Uncharacterized protein</fullName>
    </submittedName>
</protein>
<dbReference type="AlphaFoldDB" id="A0A6A0AHN0"/>
<comment type="caution">
    <text evidence="1">The sequence shown here is derived from an EMBL/GenBank/DDBJ whole genome shotgun (WGS) entry which is preliminary data.</text>
</comment>
<name>A0A6A0AHN0_HAELA</name>
<dbReference type="Proteomes" id="UP000485058">
    <property type="component" value="Unassembled WGS sequence"/>
</dbReference>
<evidence type="ECO:0000313" key="1">
    <source>
        <dbReference type="EMBL" id="GFH31357.1"/>
    </source>
</evidence>
<dbReference type="EMBL" id="BLLF01005562">
    <property type="protein sequence ID" value="GFH31357.1"/>
    <property type="molecule type" value="Genomic_DNA"/>
</dbReference>
<accession>A0A6A0AHN0</accession>
<feature type="non-terminal residue" evidence="1">
    <location>
        <position position="1"/>
    </location>
</feature>
<sequence>VSMDVVGKYAYHLDMPLEERRVPILVDVALIGRTKIIRVHSALWVMNSSTVRMGLRLHLPSSSLAQLIASPGDVADGDQDVQLRSLKPGEGRYLPVVACLDGVLYLQPKGCHQAQHDVIRLHPDVALMPQQKGY</sequence>
<proteinExistence type="predicted"/>
<gene>
    <name evidence="1" type="ORF">HaLaN_30384</name>
</gene>
<reference evidence="1 2" key="1">
    <citation type="submission" date="2020-02" db="EMBL/GenBank/DDBJ databases">
        <title>Draft genome sequence of Haematococcus lacustris strain NIES-144.</title>
        <authorList>
            <person name="Morimoto D."/>
            <person name="Nakagawa S."/>
            <person name="Yoshida T."/>
            <person name="Sawayama S."/>
        </authorList>
    </citation>
    <scope>NUCLEOTIDE SEQUENCE [LARGE SCALE GENOMIC DNA]</scope>
    <source>
        <strain evidence="1 2">NIES-144</strain>
    </source>
</reference>
<keyword evidence="2" id="KW-1185">Reference proteome</keyword>
<feature type="non-terminal residue" evidence="1">
    <location>
        <position position="134"/>
    </location>
</feature>
<evidence type="ECO:0000313" key="2">
    <source>
        <dbReference type="Proteomes" id="UP000485058"/>
    </source>
</evidence>